<sequence length="112" mass="12130">MARTRIRELVVVHDAACAPCSRIAQELPGCVTVRVRARSCREPRLAEIYPNLPAAVAGCRTPGVGVLRTDGQVRWWTGLRGVVGLAPVLRPGALPDAVRLLREAVSARRRDG</sequence>
<comment type="caution">
    <text evidence="1">The sequence shown here is derived from an EMBL/GenBank/DDBJ whole genome shotgun (WGS) entry which is preliminary data.</text>
</comment>
<gene>
    <name evidence="1" type="ORF">WJX68_18565</name>
</gene>
<accession>A0ABU8TAI0</accession>
<proteinExistence type="predicted"/>
<protein>
    <recommendedName>
        <fullName evidence="3">Thioredoxin</fullName>
    </recommendedName>
</protein>
<dbReference type="RefSeq" id="WP_253068382.1">
    <property type="nucleotide sequence ID" value="NZ_JBBJUP010000015.1"/>
</dbReference>
<dbReference type="EMBL" id="JBBJUP010000015">
    <property type="protein sequence ID" value="MEJ8280951.1"/>
    <property type="molecule type" value="Genomic_DNA"/>
</dbReference>
<evidence type="ECO:0000313" key="1">
    <source>
        <dbReference type="EMBL" id="MEJ8280951.1"/>
    </source>
</evidence>
<keyword evidence="2" id="KW-1185">Reference proteome</keyword>
<dbReference type="Proteomes" id="UP001364211">
    <property type="component" value="Unassembled WGS sequence"/>
</dbReference>
<organism evidence="1 2">
    <name type="scientific">Pseudonocardia spirodelae</name>
    <dbReference type="NCBI Taxonomy" id="3133431"/>
    <lineage>
        <taxon>Bacteria</taxon>
        <taxon>Bacillati</taxon>
        <taxon>Actinomycetota</taxon>
        <taxon>Actinomycetes</taxon>
        <taxon>Pseudonocardiales</taxon>
        <taxon>Pseudonocardiaceae</taxon>
        <taxon>Pseudonocardia</taxon>
    </lineage>
</organism>
<evidence type="ECO:0008006" key="3">
    <source>
        <dbReference type="Google" id="ProtNLM"/>
    </source>
</evidence>
<reference evidence="1 2" key="1">
    <citation type="submission" date="2024-03" db="EMBL/GenBank/DDBJ databases">
        <title>Draft genome sequence of Pseudonocardia sp. DW16-2.</title>
        <authorList>
            <person name="Duangmal K."/>
        </authorList>
    </citation>
    <scope>NUCLEOTIDE SEQUENCE [LARGE SCALE GENOMIC DNA]</scope>
    <source>
        <strain evidence="1 2">DW16-2</strain>
    </source>
</reference>
<evidence type="ECO:0000313" key="2">
    <source>
        <dbReference type="Proteomes" id="UP001364211"/>
    </source>
</evidence>
<name>A0ABU8TAI0_9PSEU</name>